<dbReference type="PANTHER" id="PTHR47197:SF3">
    <property type="entry name" value="DIHYDRO-HEME D1 DEHYDROGENASE"/>
    <property type="match status" value="1"/>
</dbReference>
<sequence>MSPVGRTRPAGGRRRAGLLALLILAGPLLSRPIWAEPSVADPSLAPPRPAAAGEALVTVQGGNAVEVVDLAAGKVVRSIPVSGSPAGIALSPDRATAYVTRPDLPGLAVIDAKARALTATVTLPGGPLGIGVDPKAGTVYVADWYGRRLFVLRPTGAGADATLVPDGEIAVGASPSGIAVTPDGATLLVANREADSVSVVDVARRREVATIPVGRHPFGLVLDAQGRRAYTANVTGDDVSVIDVAARREVARVKTGERPYVVALARGRGFVTDQYGNSVTAFDLDSLKVLRTIDVGDHPEGIGADAEGRFLYVANWGSDTLSVIDAETMAVVREIPTGESPRAFGDFLR</sequence>
<protein>
    <submittedName>
        <fullName evidence="1">PE-PGRS family protein PE_PGRS18</fullName>
    </submittedName>
</protein>
<dbReference type="SUPFAM" id="SSF51004">
    <property type="entry name" value="C-terminal (heme d1) domain of cytochrome cd1-nitrite reductase"/>
    <property type="match status" value="1"/>
</dbReference>
<dbReference type="Proteomes" id="UP000410984">
    <property type="component" value="Unassembled WGS sequence"/>
</dbReference>
<dbReference type="InterPro" id="IPR015943">
    <property type="entry name" value="WD40/YVTN_repeat-like_dom_sf"/>
</dbReference>
<evidence type="ECO:0000313" key="1">
    <source>
        <dbReference type="EMBL" id="VUD74405.1"/>
    </source>
</evidence>
<dbReference type="InterPro" id="IPR011048">
    <property type="entry name" value="Haem_d1_sf"/>
</dbReference>
<gene>
    <name evidence="1" type="ORF">MET9862_05034</name>
</gene>
<evidence type="ECO:0000313" key="2">
    <source>
        <dbReference type="Proteomes" id="UP000410984"/>
    </source>
</evidence>
<proteinExistence type="predicted"/>
<name>A0A509ELV9_9HYPH</name>
<keyword evidence="2" id="KW-1185">Reference proteome</keyword>
<dbReference type="EMBL" id="CABFPH010000122">
    <property type="protein sequence ID" value="VUD74405.1"/>
    <property type="molecule type" value="Genomic_DNA"/>
</dbReference>
<dbReference type="PANTHER" id="PTHR47197">
    <property type="entry name" value="PROTEIN NIRF"/>
    <property type="match status" value="1"/>
</dbReference>
<dbReference type="InterPro" id="IPR051200">
    <property type="entry name" value="Host-pathogen_enzymatic-act"/>
</dbReference>
<organism evidence="1 2">
    <name type="scientific">Methylobacterium symbioticum</name>
    <dbReference type="NCBI Taxonomy" id="2584084"/>
    <lineage>
        <taxon>Bacteria</taxon>
        <taxon>Pseudomonadati</taxon>
        <taxon>Pseudomonadota</taxon>
        <taxon>Alphaproteobacteria</taxon>
        <taxon>Hyphomicrobiales</taxon>
        <taxon>Methylobacteriaceae</taxon>
        <taxon>Methylobacterium</taxon>
    </lineage>
</organism>
<dbReference type="Gene3D" id="2.130.10.10">
    <property type="entry name" value="YVTN repeat-like/Quinoprotein amine dehydrogenase"/>
    <property type="match status" value="3"/>
</dbReference>
<dbReference type="InterPro" id="IPR019405">
    <property type="entry name" value="Lactonase_7-beta_prop"/>
</dbReference>
<dbReference type="InterPro" id="IPR011964">
    <property type="entry name" value="YVTN_b-propeller_repeat"/>
</dbReference>
<dbReference type="AlphaFoldDB" id="A0A509ELV9"/>
<dbReference type="NCBIfam" id="TIGR02276">
    <property type="entry name" value="beta_rpt_yvtn"/>
    <property type="match status" value="3"/>
</dbReference>
<accession>A0A509ELV9</accession>
<reference evidence="1 2" key="1">
    <citation type="submission" date="2019-06" db="EMBL/GenBank/DDBJ databases">
        <authorList>
            <person name="Rodrigo-Torres L."/>
            <person name="Arahal R. D."/>
            <person name="Lucena T."/>
        </authorList>
    </citation>
    <scope>NUCLEOTIDE SEQUENCE [LARGE SCALE GENOMIC DNA]</scope>
    <source>
        <strain evidence="1 2">SB0023/3</strain>
    </source>
</reference>
<dbReference type="Pfam" id="PF10282">
    <property type="entry name" value="Lactonase"/>
    <property type="match status" value="1"/>
</dbReference>